<evidence type="ECO:0000313" key="10">
    <source>
        <dbReference type="Proteomes" id="UP000700334"/>
    </source>
</evidence>
<comment type="caution">
    <text evidence="9">The sequence shown here is derived from an EMBL/GenBank/DDBJ whole genome shotgun (WGS) entry which is preliminary data.</text>
</comment>
<accession>A0A8J5ZLR6</accession>
<dbReference type="PROSITE" id="PS00287">
    <property type="entry name" value="CYSTATIN"/>
    <property type="match status" value="1"/>
</dbReference>
<dbReference type="Gene3D" id="3.10.450.10">
    <property type="match status" value="1"/>
</dbReference>
<keyword evidence="6" id="KW-0007">Acetylation</keyword>
<feature type="domain" description="Cystatin" evidence="8">
    <location>
        <begin position="8"/>
        <end position="105"/>
    </location>
</feature>
<feature type="region of interest" description="Disordered" evidence="7">
    <location>
        <begin position="1"/>
        <end position="22"/>
    </location>
</feature>
<dbReference type="Proteomes" id="UP000700334">
    <property type="component" value="Unassembled WGS sequence"/>
</dbReference>
<evidence type="ECO:0000256" key="2">
    <source>
        <dbReference type="ARBA" id="ARBA00009403"/>
    </source>
</evidence>
<dbReference type="InterPro" id="IPR046350">
    <property type="entry name" value="Cystatin_sf"/>
</dbReference>
<dbReference type="PANTHER" id="PTHR11414">
    <property type="entry name" value="CYSTATIN FAMILY MEMBER"/>
    <property type="match status" value="1"/>
</dbReference>
<proteinExistence type="inferred from homology"/>
<keyword evidence="5" id="KW-0789">Thiol protease inhibitor</keyword>
<dbReference type="SMART" id="SM00043">
    <property type="entry name" value="CY"/>
    <property type="match status" value="1"/>
</dbReference>
<keyword evidence="10" id="KW-1185">Reference proteome</keyword>
<reference evidence="9" key="1">
    <citation type="journal article" date="2021" name="Evol. Appl.">
        <title>The genome of the Pyrenean desman and the effects of bottlenecks and inbreeding on the genomic landscape of an endangered species.</title>
        <authorList>
            <person name="Escoda L."/>
            <person name="Castresana J."/>
        </authorList>
    </citation>
    <scope>NUCLEOTIDE SEQUENCE</scope>
    <source>
        <strain evidence="9">IBE-C5619</strain>
    </source>
</reference>
<dbReference type="GO" id="GO:0004869">
    <property type="term" value="F:cysteine-type endopeptidase inhibitor activity"/>
    <property type="evidence" value="ECO:0007669"/>
    <property type="project" value="UniProtKB-KW"/>
</dbReference>
<evidence type="ECO:0000256" key="4">
    <source>
        <dbReference type="ARBA" id="ARBA00022690"/>
    </source>
</evidence>
<comment type="similarity">
    <text evidence="2">Belongs to the cystatin family.</text>
</comment>
<dbReference type="FunFam" id="3.10.450.10:FF:000001">
    <property type="entry name" value="Cystatin-A"/>
    <property type="match status" value="1"/>
</dbReference>
<gene>
    <name evidence="9" type="ORF">J0S82_019467</name>
</gene>
<dbReference type="AlphaFoldDB" id="A0A8J5ZLR6"/>
<dbReference type="InterPro" id="IPR018073">
    <property type="entry name" value="Prot_inh_cystat_CS"/>
</dbReference>
<evidence type="ECO:0000256" key="1">
    <source>
        <dbReference type="ARBA" id="ARBA00004496"/>
    </source>
</evidence>
<dbReference type="InterPro" id="IPR000010">
    <property type="entry name" value="Cystatin_dom"/>
</dbReference>
<evidence type="ECO:0000256" key="5">
    <source>
        <dbReference type="ARBA" id="ARBA00022704"/>
    </source>
</evidence>
<name>A0A8J5ZLR6_GALPY</name>
<dbReference type="PRINTS" id="PR00295">
    <property type="entry name" value="STEFINA"/>
</dbReference>
<keyword evidence="3" id="KW-0963">Cytoplasm</keyword>
<protein>
    <submittedName>
        <fullName evidence="9">Cystatin-B</fullName>
    </submittedName>
</protein>
<feature type="compositionally biased region" description="Low complexity" evidence="7">
    <location>
        <begin position="12"/>
        <end position="22"/>
    </location>
</feature>
<organism evidence="9 10">
    <name type="scientific">Galemys pyrenaicus</name>
    <name type="common">Iberian desman</name>
    <name type="synonym">Pyrenean desman</name>
    <dbReference type="NCBI Taxonomy" id="202257"/>
    <lineage>
        <taxon>Eukaryota</taxon>
        <taxon>Metazoa</taxon>
        <taxon>Chordata</taxon>
        <taxon>Craniata</taxon>
        <taxon>Vertebrata</taxon>
        <taxon>Euteleostomi</taxon>
        <taxon>Mammalia</taxon>
        <taxon>Eutheria</taxon>
        <taxon>Laurasiatheria</taxon>
        <taxon>Eulipotyphla</taxon>
        <taxon>Talpidae</taxon>
        <taxon>Galemys</taxon>
    </lineage>
</organism>
<evidence type="ECO:0000256" key="6">
    <source>
        <dbReference type="ARBA" id="ARBA00022990"/>
    </source>
</evidence>
<evidence type="ECO:0000259" key="8">
    <source>
        <dbReference type="SMART" id="SM00043"/>
    </source>
</evidence>
<dbReference type="EMBL" id="JAGFMF010012120">
    <property type="protein sequence ID" value="KAG8507176.1"/>
    <property type="molecule type" value="Genomic_DNA"/>
</dbReference>
<dbReference type="OrthoDB" id="2429551at2759"/>
<sequence>MSAPAGRTMCGAPTATQPATAETQAVADQVKAQLEEKENKKFPLFKAVEFKSQVVAGRNYFIKVQVGEEEFVHLRVFQSLPHENKPPSLSSYQTSKTRHDELSYF</sequence>
<dbReference type="PANTHER" id="PTHR11414:SF22">
    <property type="entry name" value="CYSTATIN-B"/>
    <property type="match status" value="1"/>
</dbReference>
<comment type="subcellular location">
    <subcellularLocation>
        <location evidence="1">Cytoplasm</location>
    </subcellularLocation>
</comment>
<dbReference type="GO" id="GO:0005829">
    <property type="term" value="C:cytosol"/>
    <property type="evidence" value="ECO:0007669"/>
    <property type="project" value="TreeGrafter"/>
</dbReference>
<dbReference type="InterPro" id="IPR001713">
    <property type="entry name" value="Prot_inh_stefin"/>
</dbReference>
<keyword evidence="4" id="KW-0646">Protease inhibitor</keyword>
<dbReference type="Pfam" id="PF00031">
    <property type="entry name" value="Cystatin"/>
    <property type="match status" value="1"/>
</dbReference>
<evidence type="ECO:0000313" key="9">
    <source>
        <dbReference type="EMBL" id="KAG8507176.1"/>
    </source>
</evidence>
<evidence type="ECO:0000256" key="7">
    <source>
        <dbReference type="SAM" id="MobiDB-lite"/>
    </source>
</evidence>
<dbReference type="CDD" id="cd00042">
    <property type="entry name" value="CY"/>
    <property type="match status" value="1"/>
</dbReference>
<feature type="region of interest" description="Disordered" evidence="7">
    <location>
        <begin position="81"/>
        <end position="105"/>
    </location>
</feature>
<dbReference type="SUPFAM" id="SSF54403">
    <property type="entry name" value="Cystatin/monellin"/>
    <property type="match status" value="1"/>
</dbReference>
<evidence type="ECO:0000256" key="3">
    <source>
        <dbReference type="ARBA" id="ARBA00022490"/>
    </source>
</evidence>